<keyword evidence="2" id="KW-1185">Reference proteome</keyword>
<evidence type="ECO:0000313" key="2">
    <source>
        <dbReference type="Proteomes" id="UP001525961"/>
    </source>
</evidence>
<dbReference type="RefSeq" id="WP_261235571.1">
    <property type="nucleotide sequence ID" value="NZ_JAMXFA010000013.1"/>
</dbReference>
<gene>
    <name evidence="1" type="ORF">NG792_11885</name>
</gene>
<proteinExistence type="predicted"/>
<sequence>MMRSLLRTLLVSVFFLVLYWTLVVGGVVPSSEGINQRQINQIKAERYIYSDRNPKVVLLGSSLTSELREKYFNGNPVKNIAISGGSSQTGLKLVTLKPQKPEILLVELNSTLILEPEADIIAPIQNPLLNLVKTWLPIFREEYQPVSILVSYLKNRSGGDPSLALNQVVSEDLRDKLIRKVVERSQNHLSPEIKQQITEQSQLIKQQISEIQKQGVRLILFNVPGEPKVANTLQKQEEHSLIQSLFPPDTFEWLPEPTTADWTTYDGIHLMGSDAKKFADFIIKQLKDSANLTAGIT</sequence>
<dbReference type="EMBL" id="JAMXFA010000013">
    <property type="protein sequence ID" value="MCT7978408.1"/>
    <property type="molecule type" value="Genomic_DNA"/>
</dbReference>
<reference evidence="1 2" key="1">
    <citation type="journal article" date="2022" name="Front. Microbiol.">
        <title>High genomic differentiation and limited gene flow indicate recent cryptic speciation within the genus Laspinema (cyanobacteria).</title>
        <authorList>
            <person name="Stanojkovic A."/>
            <person name="Skoupy S."/>
            <person name="Skaloud P."/>
            <person name="Dvorak P."/>
        </authorList>
    </citation>
    <scope>NUCLEOTIDE SEQUENCE [LARGE SCALE GENOMIC DNA]</scope>
    <source>
        <strain evidence="1 2">D3b</strain>
    </source>
</reference>
<dbReference type="SUPFAM" id="SSF52266">
    <property type="entry name" value="SGNH hydrolase"/>
    <property type="match status" value="1"/>
</dbReference>
<organism evidence="1 2">
    <name type="scientific">Laspinema olomoucense D3b</name>
    <dbReference type="NCBI Taxonomy" id="2953688"/>
    <lineage>
        <taxon>Bacteria</taxon>
        <taxon>Bacillati</taxon>
        <taxon>Cyanobacteriota</taxon>
        <taxon>Cyanophyceae</taxon>
        <taxon>Oscillatoriophycideae</taxon>
        <taxon>Oscillatoriales</taxon>
        <taxon>Laspinemataceae</taxon>
        <taxon>Laspinema</taxon>
        <taxon>Laspinema olomoucense</taxon>
    </lineage>
</organism>
<name>A0ABT2N6U8_9CYAN</name>
<accession>A0ABT2N6U8</accession>
<protein>
    <recommendedName>
        <fullName evidence="3">SGNH hydrolase-type esterase domain-containing protein</fullName>
    </recommendedName>
</protein>
<evidence type="ECO:0008006" key="3">
    <source>
        <dbReference type="Google" id="ProtNLM"/>
    </source>
</evidence>
<dbReference type="Proteomes" id="UP001525961">
    <property type="component" value="Unassembled WGS sequence"/>
</dbReference>
<evidence type="ECO:0000313" key="1">
    <source>
        <dbReference type="EMBL" id="MCT7978408.1"/>
    </source>
</evidence>
<comment type="caution">
    <text evidence="1">The sequence shown here is derived from an EMBL/GenBank/DDBJ whole genome shotgun (WGS) entry which is preliminary data.</text>
</comment>